<evidence type="ECO:0000313" key="1">
    <source>
        <dbReference type="EMBL" id="MBX44586.1"/>
    </source>
</evidence>
<accession>A0A2P2NQ06</accession>
<dbReference type="AlphaFoldDB" id="A0A2P2NQ06"/>
<protein>
    <submittedName>
        <fullName evidence="1">Uncharacterized protein</fullName>
    </submittedName>
</protein>
<proteinExistence type="predicted"/>
<dbReference type="EMBL" id="GGEC01064102">
    <property type="protein sequence ID" value="MBX44586.1"/>
    <property type="molecule type" value="Transcribed_RNA"/>
</dbReference>
<sequence>MIHAGFCLCVFYYMFGAKDVLFPMKTKISFA</sequence>
<organism evidence="1">
    <name type="scientific">Rhizophora mucronata</name>
    <name type="common">Asiatic mangrove</name>
    <dbReference type="NCBI Taxonomy" id="61149"/>
    <lineage>
        <taxon>Eukaryota</taxon>
        <taxon>Viridiplantae</taxon>
        <taxon>Streptophyta</taxon>
        <taxon>Embryophyta</taxon>
        <taxon>Tracheophyta</taxon>
        <taxon>Spermatophyta</taxon>
        <taxon>Magnoliopsida</taxon>
        <taxon>eudicotyledons</taxon>
        <taxon>Gunneridae</taxon>
        <taxon>Pentapetalae</taxon>
        <taxon>rosids</taxon>
        <taxon>fabids</taxon>
        <taxon>Malpighiales</taxon>
        <taxon>Rhizophoraceae</taxon>
        <taxon>Rhizophora</taxon>
    </lineage>
</organism>
<reference evidence="1" key="1">
    <citation type="submission" date="2018-02" db="EMBL/GenBank/DDBJ databases">
        <title>Rhizophora mucronata_Transcriptome.</title>
        <authorList>
            <person name="Meera S.P."/>
            <person name="Sreeshan A."/>
            <person name="Augustine A."/>
        </authorList>
    </citation>
    <scope>NUCLEOTIDE SEQUENCE</scope>
    <source>
        <tissue evidence="1">Leaf</tissue>
    </source>
</reference>
<name>A0A2P2NQ06_RHIMU</name>